<reference evidence="7 8" key="1">
    <citation type="submission" date="2017-10" db="EMBL/GenBank/DDBJ databases">
        <title>Bacillus sp. nov., a halophilic bacterium isolated from a Yangshapao Lake.</title>
        <authorList>
            <person name="Wang H."/>
        </authorList>
    </citation>
    <scope>NUCLEOTIDE SEQUENCE [LARGE SCALE GENOMIC DNA]</scope>
    <source>
        <strain evidence="7 8">YSP-3</strain>
    </source>
</reference>
<name>A0A2W0HK87_9BACI</name>
<keyword evidence="8" id="KW-1185">Reference proteome</keyword>
<comment type="caution">
    <text evidence="7">The sequence shown here is derived from an EMBL/GenBank/DDBJ whole genome shotgun (WGS) entry which is preliminary data.</text>
</comment>
<feature type="transmembrane region" description="Helical" evidence="6">
    <location>
        <begin position="287"/>
        <end position="306"/>
    </location>
</feature>
<feature type="transmembrane region" description="Helical" evidence="6">
    <location>
        <begin position="169"/>
        <end position="190"/>
    </location>
</feature>
<dbReference type="InterPro" id="IPR014227">
    <property type="entry name" value="YtvI-like"/>
</dbReference>
<feature type="transmembrane region" description="Helical" evidence="6">
    <location>
        <begin position="37"/>
        <end position="54"/>
    </location>
</feature>
<dbReference type="NCBIfam" id="TIGR02872">
    <property type="entry name" value="spore_ytvI"/>
    <property type="match status" value="1"/>
</dbReference>
<feature type="transmembrane region" description="Helical" evidence="6">
    <location>
        <begin position="342"/>
        <end position="363"/>
    </location>
</feature>
<evidence type="ECO:0000313" key="8">
    <source>
        <dbReference type="Proteomes" id="UP000248066"/>
    </source>
</evidence>
<accession>A0A2W0HK87</accession>
<evidence type="ECO:0000313" key="7">
    <source>
        <dbReference type="EMBL" id="PYZ97229.1"/>
    </source>
</evidence>
<dbReference type="PANTHER" id="PTHR21716">
    <property type="entry name" value="TRANSMEMBRANE PROTEIN"/>
    <property type="match status" value="1"/>
</dbReference>
<keyword evidence="5 6" id="KW-0472">Membrane</keyword>
<dbReference type="InterPro" id="IPR002549">
    <property type="entry name" value="AI-2E-like"/>
</dbReference>
<feature type="transmembrane region" description="Helical" evidence="6">
    <location>
        <begin position="9"/>
        <end position="31"/>
    </location>
</feature>
<proteinExistence type="inferred from homology"/>
<dbReference type="RefSeq" id="WP_110516098.1">
    <property type="nucleotide sequence ID" value="NZ_PDOF01000001.1"/>
</dbReference>
<dbReference type="GO" id="GO:0055085">
    <property type="term" value="P:transmembrane transport"/>
    <property type="evidence" value="ECO:0007669"/>
    <property type="project" value="TreeGrafter"/>
</dbReference>
<dbReference type="GO" id="GO:0016020">
    <property type="term" value="C:membrane"/>
    <property type="evidence" value="ECO:0007669"/>
    <property type="project" value="UniProtKB-SubCell"/>
</dbReference>
<evidence type="ECO:0000256" key="5">
    <source>
        <dbReference type="ARBA" id="ARBA00023136"/>
    </source>
</evidence>
<comment type="similarity">
    <text evidence="2">Belongs to the autoinducer-2 exporter (AI-2E) (TC 2.A.86) family.</text>
</comment>
<evidence type="ECO:0000256" key="6">
    <source>
        <dbReference type="SAM" id="Phobius"/>
    </source>
</evidence>
<protein>
    <submittedName>
        <fullName evidence="7">Sporulation integral membrane protein YtvI</fullName>
    </submittedName>
</protein>
<feature type="transmembrane region" description="Helical" evidence="6">
    <location>
        <begin position="92"/>
        <end position="114"/>
    </location>
</feature>
<feature type="transmembrane region" description="Helical" evidence="6">
    <location>
        <begin position="318"/>
        <end position="336"/>
    </location>
</feature>
<dbReference type="PANTHER" id="PTHR21716:SF68">
    <property type="entry name" value="TRANSPORT PROTEIN YTVI-RELATED"/>
    <property type="match status" value="1"/>
</dbReference>
<dbReference type="AlphaFoldDB" id="A0A2W0HK87"/>
<feature type="transmembrane region" description="Helical" evidence="6">
    <location>
        <begin position="258"/>
        <end position="281"/>
    </location>
</feature>
<evidence type="ECO:0000256" key="4">
    <source>
        <dbReference type="ARBA" id="ARBA00022989"/>
    </source>
</evidence>
<comment type="subcellular location">
    <subcellularLocation>
        <location evidence="1">Membrane</location>
        <topology evidence="1">Multi-pass membrane protein</topology>
    </subcellularLocation>
</comment>
<dbReference type="EMBL" id="PDOF01000001">
    <property type="protein sequence ID" value="PYZ97229.1"/>
    <property type="molecule type" value="Genomic_DNA"/>
</dbReference>
<evidence type="ECO:0000256" key="3">
    <source>
        <dbReference type="ARBA" id="ARBA00022692"/>
    </source>
</evidence>
<dbReference type="Proteomes" id="UP000248066">
    <property type="component" value="Unassembled WGS sequence"/>
</dbReference>
<dbReference type="OrthoDB" id="9774361at2"/>
<dbReference type="Pfam" id="PF01594">
    <property type="entry name" value="AI-2E_transport"/>
    <property type="match status" value="1"/>
</dbReference>
<organism evidence="7 8">
    <name type="scientific">Alteribacter lacisalsi</name>
    <dbReference type="NCBI Taxonomy" id="2045244"/>
    <lineage>
        <taxon>Bacteria</taxon>
        <taxon>Bacillati</taxon>
        <taxon>Bacillota</taxon>
        <taxon>Bacilli</taxon>
        <taxon>Bacillales</taxon>
        <taxon>Bacillaceae</taxon>
        <taxon>Alteribacter</taxon>
    </lineage>
</organism>
<keyword evidence="4 6" id="KW-1133">Transmembrane helix</keyword>
<feature type="transmembrane region" description="Helical" evidence="6">
    <location>
        <begin position="225"/>
        <end position="251"/>
    </location>
</feature>
<feature type="transmembrane region" description="Helical" evidence="6">
    <location>
        <begin position="66"/>
        <end position="86"/>
    </location>
</feature>
<keyword evidence="3 6" id="KW-0812">Transmembrane</keyword>
<gene>
    <name evidence="7" type="primary">ytvI</name>
    <name evidence="7" type="ORF">CR205_01090</name>
</gene>
<sequence length="374" mass="41396">MDTKQAGDVFIRTALVLVAGAALTGTLFFLILYLSPFIFGFIIALMLLPFVNRLERTFGWPRTFCVLVSMLILFLLLLTFATFAAVEIAAGLLYLSAVLPAFIKETVLIVNTWMSGTLMPLYERFTELIATLDGEQQKTVVSSLQSITGEAAQKAGEFIQVLLNSLADLLLALPNTVTVMIFSLLSAFFITKDWPLIEGWYKKAVPPVLDSLLASLKKEWKRSVLGFFIAQCILVAMTGVIILTGFLIIGIEHAVTAALLLALIDFLPYLGTGIVFVPWILYSFFTGDWFMSIGLSIIYAVVIVQRQIAEPRVLSRHLGVHPIPLLITLFLSYQWLGFAGLLLGPAILILVQSVIRAGVFHTIRDFILDSKERT</sequence>
<evidence type="ECO:0000256" key="2">
    <source>
        <dbReference type="ARBA" id="ARBA00009773"/>
    </source>
</evidence>
<evidence type="ECO:0000256" key="1">
    <source>
        <dbReference type="ARBA" id="ARBA00004141"/>
    </source>
</evidence>